<accession>A0A0A0EGM2</accession>
<dbReference type="Proteomes" id="UP000030004">
    <property type="component" value="Unassembled WGS sequence"/>
</dbReference>
<evidence type="ECO:0000313" key="5">
    <source>
        <dbReference type="Proteomes" id="UP000030004"/>
    </source>
</evidence>
<dbReference type="Pfam" id="PF13400">
    <property type="entry name" value="Tad"/>
    <property type="match status" value="1"/>
</dbReference>
<dbReference type="InterPro" id="IPR057189">
    <property type="entry name" value="DUF7867"/>
</dbReference>
<organism evidence="4 5">
    <name type="scientific">Pseudooceanicola atlanticus</name>
    <dbReference type="NCBI Taxonomy" id="1461694"/>
    <lineage>
        <taxon>Bacteria</taxon>
        <taxon>Pseudomonadati</taxon>
        <taxon>Pseudomonadota</taxon>
        <taxon>Alphaproteobacteria</taxon>
        <taxon>Rhodobacterales</taxon>
        <taxon>Paracoccaceae</taxon>
        <taxon>Pseudooceanicola</taxon>
    </lineage>
</organism>
<evidence type="ECO:0000313" key="4">
    <source>
        <dbReference type="EMBL" id="KGM49549.1"/>
    </source>
</evidence>
<feature type="domain" description="DUF7867" evidence="3">
    <location>
        <begin position="149"/>
        <end position="401"/>
    </location>
</feature>
<dbReference type="AlphaFoldDB" id="A0A0A0EGM2"/>
<protein>
    <submittedName>
        <fullName evidence="4">Uncharacterized protein</fullName>
    </submittedName>
</protein>
<dbReference type="Pfam" id="PF09977">
    <property type="entry name" value="Tad_C"/>
    <property type="match status" value="1"/>
</dbReference>
<gene>
    <name evidence="4" type="ORF">ATO9_05875</name>
</gene>
<dbReference type="RefSeq" id="WP_043747378.1">
    <property type="nucleotide sequence ID" value="NZ_AQQX01000002.1"/>
</dbReference>
<name>A0A0A0EGM2_9RHOB</name>
<evidence type="ECO:0000259" key="2">
    <source>
        <dbReference type="Pfam" id="PF13400"/>
    </source>
</evidence>
<dbReference type="Pfam" id="PF25269">
    <property type="entry name" value="DUF7867"/>
    <property type="match status" value="1"/>
</dbReference>
<dbReference type="eggNOG" id="COG4655">
    <property type="taxonomic scope" value="Bacteria"/>
</dbReference>
<proteinExistence type="predicted"/>
<dbReference type="InterPro" id="IPR018705">
    <property type="entry name" value="DUF2134_membrane"/>
</dbReference>
<feature type="domain" description="DUF2134" evidence="1">
    <location>
        <begin position="51"/>
        <end position="137"/>
    </location>
</feature>
<sequence>MTLLGIYVLAGGLLISAFAIDFAYLLSARTQLQVAADSAAHAALYFRETNTEEQSKLKAVEMAQHDMPASEYGAVLEAEDVEFGNWDYATKTFTPASGSMEAVRVRPSRIEAKGNAVAVFLFRLLDRPEWDVAAQAIFVTFQPHCFREGFVAQGVVDIQSNNGFADGFCLHSNTYVSVNQNNTFEAGTVVSMPDSNDINMPRSGFEKNEGLQAALRNGFYRLRMLLKLDEVYDSLYFGYGDHVPDYITASVPIVLSDTKLGVTDFEQGRIHRLTCGGQTINIDGGITLRNIVIITDCDIKFGNDLALVDSIVFTRSTATKSIYSASGLRIGDDDGCAEGGGAQIITYGGVDVAADMHMYGGQIIAMGDVAFAANANGIQGASILAKGTISGTSNMDMGFCGTGMDDNFEAQYFRLAL</sequence>
<keyword evidence="5" id="KW-1185">Reference proteome</keyword>
<dbReference type="EMBL" id="AQQX01000002">
    <property type="protein sequence ID" value="KGM49549.1"/>
    <property type="molecule type" value="Genomic_DNA"/>
</dbReference>
<dbReference type="STRING" id="1461694.ATO9_05875"/>
<comment type="caution">
    <text evidence="4">The sequence shown here is derived from an EMBL/GenBank/DDBJ whole genome shotgun (WGS) entry which is preliminary data.</text>
</comment>
<reference evidence="4 5" key="1">
    <citation type="journal article" date="2015" name="Antonie Van Leeuwenhoek">
        <title>Pseudooceanicola atlanticus gen. nov. sp. nov., isolated from surface seawater of the Atlantic Ocean and reclassification of Oceanicola batsensis, Oceanicola marinus, Oceanicola nitratireducens, Oceanicola nanhaiensis, Oceanicola antarcticus and Oceanicola flagellatus, as Pseudooceanicola batsensis comb. nov., Pseudooceanicola marinus comb. nov., Pseudooceanicola nitratireducens comb. nov., Pseudooceanicola nanhaiensis comb. nov., Pseudooceanicola antarcticus comb. nov., and Pseudooceanicola flagellatus comb. nov.</title>
        <authorList>
            <person name="Lai Q."/>
            <person name="Li G."/>
            <person name="Liu X."/>
            <person name="Du Y."/>
            <person name="Sun F."/>
            <person name="Shao Z."/>
        </authorList>
    </citation>
    <scope>NUCLEOTIDE SEQUENCE [LARGE SCALE GENOMIC DNA]</scope>
    <source>
        <strain evidence="4 5">22II-s11g</strain>
    </source>
</reference>
<dbReference type="InterPro" id="IPR028087">
    <property type="entry name" value="Tad_N"/>
</dbReference>
<evidence type="ECO:0000259" key="3">
    <source>
        <dbReference type="Pfam" id="PF25269"/>
    </source>
</evidence>
<evidence type="ECO:0000259" key="1">
    <source>
        <dbReference type="Pfam" id="PF09977"/>
    </source>
</evidence>
<feature type="domain" description="Putative Flp pilus-assembly TadG-like N-terminal" evidence="2">
    <location>
        <begin position="8"/>
        <end position="43"/>
    </location>
</feature>